<dbReference type="EMBL" id="QQSY01000002">
    <property type="protein sequence ID" value="RDI99045.1"/>
    <property type="molecule type" value="Genomic_DNA"/>
</dbReference>
<comment type="caution">
    <text evidence="1">The sequence shown here is derived from an EMBL/GenBank/DDBJ whole genome shotgun (WGS) entry which is preliminary data.</text>
</comment>
<name>A0A370K8S3_9GAMM</name>
<dbReference type="InterPro" id="IPR018715">
    <property type="entry name" value="DUF2239"/>
</dbReference>
<accession>A0A370K8S3</accession>
<evidence type="ECO:0000313" key="2">
    <source>
        <dbReference type="Proteomes" id="UP000254711"/>
    </source>
</evidence>
<dbReference type="RefSeq" id="WP_114825132.1">
    <property type="nucleotide sequence ID" value="NZ_QQSY01000002.1"/>
</dbReference>
<dbReference type="Proteomes" id="UP000254711">
    <property type="component" value="Unassembled WGS sequence"/>
</dbReference>
<sequence length="197" mass="21705">MSAHDTPTCTAFDGQRLLASGSLASVALEAKRVIDAGAPGPVLVFEDHTGRAVDIDYRGTPEQMLARLVAAPADQPAATRGPGRPKLGVVPREVTLLPRHWDWLAAQPGGASATLRRLVEEARRSHHGRDRLRQAGEALDRFMLAMTGDLPGYEEASRAFWRQDRDRFDALTSAWPDDLREHVRRLADQAWHGHASH</sequence>
<dbReference type="OrthoDB" id="282960at2"/>
<proteinExistence type="predicted"/>
<keyword evidence="2" id="KW-1185">Reference proteome</keyword>
<organism evidence="1 2">
    <name type="scientific">Dyella solisilvae</name>
    <dbReference type="NCBI Taxonomy" id="1920168"/>
    <lineage>
        <taxon>Bacteria</taxon>
        <taxon>Pseudomonadati</taxon>
        <taxon>Pseudomonadota</taxon>
        <taxon>Gammaproteobacteria</taxon>
        <taxon>Lysobacterales</taxon>
        <taxon>Rhodanobacteraceae</taxon>
        <taxon>Dyella</taxon>
    </lineage>
</organism>
<reference evidence="1 2" key="1">
    <citation type="submission" date="2018-07" db="EMBL/GenBank/DDBJ databases">
        <title>Dyella solisilvae sp. nov., isolated from the pine and broad-leaved mixed forest soil.</title>
        <authorList>
            <person name="Gao Z."/>
            <person name="Qiu L."/>
        </authorList>
    </citation>
    <scope>NUCLEOTIDE SEQUENCE [LARGE SCALE GENOMIC DNA]</scope>
    <source>
        <strain evidence="1 2">DHG54</strain>
    </source>
</reference>
<dbReference type="Pfam" id="PF09998">
    <property type="entry name" value="DUF2239"/>
    <property type="match status" value="1"/>
</dbReference>
<dbReference type="AlphaFoldDB" id="A0A370K8S3"/>
<gene>
    <name evidence="1" type="ORF">DVT68_11210</name>
</gene>
<protein>
    <submittedName>
        <fullName evidence="1">DUF2239 family protein</fullName>
    </submittedName>
</protein>
<evidence type="ECO:0000313" key="1">
    <source>
        <dbReference type="EMBL" id="RDI99045.1"/>
    </source>
</evidence>